<accession>A0ABX6C325</accession>
<feature type="transmembrane region" description="Helical" evidence="1">
    <location>
        <begin position="68"/>
        <end position="89"/>
    </location>
</feature>
<keyword evidence="1" id="KW-1133">Transmembrane helix</keyword>
<keyword evidence="1" id="KW-0812">Transmembrane</keyword>
<keyword evidence="3" id="KW-1185">Reference proteome</keyword>
<dbReference type="Proteomes" id="UP000326331">
    <property type="component" value="Chromosome"/>
</dbReference>
<dbReference type="InterPro" id="IPR018729">
    <property type="entry name" value="DUF2269_transmembrane"/>
</dbReference>
<reference evidence="2 3" key="2">
    <citation type="submission" date="2019-10" db="EMBL/GenBank/DDBJ databases">
        <title>Thermopilla bonchosmolovskayae gen. nov., sp. nov., a moderately thermophilic Chloroflexi bacterium from a Chukotka hot spring (Arctic, Russia), representing a novel classis Thermopillaia, which include previously uncultivated lineage OLB14.</title>
        <authorList>
            <person name="Kochetkova T.V."/>
            <person name="Zayulina K.S."/>
            <person name="Zhigarkov V.S."/>
            <person name="Minaev N.V."/>
            <person name="Novikov A."/>
            <person name="Toshchakov S.V."/>
            <person name="Elcheninov A.G."/>
            <person name="Kublanov I.V."/>
        </authorList>
    </citation>
    <scope>NUCLEOTIDE SEQUENCE [LARGE SCALE GENOMIC DNA]</scope>
    <source>
        <strain evidence="2 3">3753O</strain>
    </source>
</reference>
<feature type="transmembrane region" description="Helical" evidence="1">
    <location>
        <begin position="149"/>
        <end position="168"/>
    </location>
</feature>
<dbReference type="Pfam" id="PF10027">
    <property type="entry name" value="DUF2269"/>
    <property type="match status" value="1"/>
</dbReference>
<evidence type="ECO:0000313" key="3">
    <source>
        <dbReference type="Proteomes" id="UP000326331"/>
    </source>
</evidence>
<feature type="transmembrane region" description="Helical" evidence="1">
    <location>
        <begin position="95"/>
        <end position="117"/>
    </location>
</feature>
<protein>
    <submittedName>
        <fullName evidence="2">DUF2269 family protein</fullName>
    </submittedName>
</protein>
<feature type="transmembrane region" description="Helical" evidence="1">
    <location>
        <begin position="20"/>
        <end position="47"/>
    </location>
</feature>
<reference evidence="2 3" key="1">
    <citation type="submission" date="2019-08" db="EMBL/GenBank/DDBJ databases">
        <authorList>
            <person name="Toschakov S.V."/>
        </authorList>
    </citation>
    <scope>NUCLEOTIDE SEQUENCE [LARGE SCALE GENOMIC DNA]</scope>
    <source>
        <strain evidence="2 3">3753O</strain>
    </source>
</reference>
<proteinExistence type="predicted"/>
<gene>
    <name evidence="2" type="ORF">Tbon_07810</name>
</gene>
<organism evidence="2 3">
    <name type="scientific">Tepidiforma bonchosmolovskayae</name>
    <dbReference type="NCBI Taxonomy" id="2601677"/>
    <lineage>
        <taxon>Bacteria</taxon>
        <taxon>Bacillati</taxon>
        <taxon>Chloroflexota</taxon>
        <taxon>Tepidiformia</taxon>
        <taxon>Tepidiformales</taxon>
        <taxon>Tepidiformaceae</taxon>
        <taxon>Tepidiforma</taxon>
    </lineage>
</organism>
<name>A0ABX6C325_9CHLR</name>
<evidence type="ECO:0000313" key="2">
    <source>
        <dbReference type="EMBL" id="QFG03204.1"/>
    </source>
</evidence>
<sequence>MRSPPLRTPAALRRPHLDWWRIVHVLSLIWLGAGLGATYPLILRAWATNDLRYRATLLIEAANNETRVLLPGAMASGITGFFWAVAAEYNFLKDAWLGILTLLYIFFYFVCLPLLGFGLRRARLAALIAQKKGEETDELRQVLEDRVPIVFGTILVLSVPLLAWLAVFKPF</sequence>
<evidence type="ECO:0000256" key="1">
    <source>
        <dbReference type="SAM" id="Phobius"/>
    </source>
</evidence>
<keyword evidence="1" id="KW-0472">Membrane</keyword>
<dbReference type="EMBL" id="CP042829">
    <property type="protein sequence ID" value="QFG03204.1"/>
    <property type="molecule type" value="Genomic_DNA"/>
</dbReference>